<evidence type="ECO:0000313" key="1">
    <source>
        <dbReference type="EMBL" id="ARF09158.1"/>
    </source>
</evidence>
<reference evidence="1" key="1">
    <citation type="journal article" date="2017" name="Science">
        <title>Giant viruses with an expanded complement of translation system components.</title>
        <authorList>
            <person name="Schulz F."/>
            <person name="Yutin N."/>
            <person name="Ivanova N.N."/>
            <person name="Ortega D.R."/>
            <person name="Lee T.K."/>
            <person name="Vierheilig J."/>
            <person name="Daims H."/>
            <person name="Horn M."/>
            <person name="Wagner M."/>
            <person name="Jensen G.J."/>
            <person name="Kyrpides N.C."/>
            <person name="Koonin E.V."/>
            <person name="Woyke T."/>
        </authorList>
    </citation>
    <scope>NUCLEOTIDE SEQUENCE</scope>
    <source>
        <strain evidence="1">CTV1</strain>
    </source>
</reference>
<dbReference type="EMBL" id="KY684084">
    <property type="protein sequence ID" value="ARF09158.1"/>
    <property type="molecule type" value="Genomic_DNA"/>
</dbReference>
<proteinExistence type="predicted"/>
<name>A0A1V0SBY1_9VIRU</name>
<sequence length="76" mass="9283">MNVSAVNWSYFLQDGNFWQSKQTETSRKYLMESKEYELKNIYDHIESNKLYYTCEFPGNMCRVIEKRINNKKEQLE</sequence>
<accession>A0A1V0SBY1</accession>
<gene>
    <name evidence="1" type="ORF">Catovirus_2_107</name>
</gene>
<protein>
    <submittedName>
        <fullName evidence="1">Uncharacterized protein</fullName>
    </submittedName>
</protein>
<organism evidence="1">
    <name type="scientific">Catovirus CTV1</name>
    <dbReference type="NCBI Taxonomy" id="1977631"/>
    <lineage>
        <taxon>Viruses</taxon>
        <taxon>Varidnaviria</taxon>
        <taxon>Bamfordvirae</taxon>
        <taxon>Nucleocytoviricota</taxon>
        <taxon>Megaviricetes</taxon>
        <taxon>Imitervirales</taxon>
        <taxon>Mimiviridae</taxon>
        <taxon>Klosneuvirinae</taxon>
        <taxon>Catovirus</taxon>
    </lineage>
</organism>